<dbReference type="SFLD" id="SFLDG00180">
    <property type="entry name" value="muconate_cycloisomerase"/>
    <property type="match status" value="1"/>
</dbReference>
<evidence type="ECO:0000256" key="1">
    <source>
        <dbReference type="ARBA" id="ARBA00001968"/>
    </source>
</evidence>
<evidence type="ECO:0000259" key="7">
    <source>
        <dbReference type="SMART" id="SM00922"/>
    </source>
</evidence>
<dbReference type="InterPro" id="IPR029017">
    <property type="entry name" value="Enolase-like_N"/>
</dbReference>
<dbReference type="InterPro" id="IPR029065">
    <property type="entry name" value="Enolase_C-like"/>
</dbReference>
<gene>
    <name evidence="8" type="primary">menC</name>
    <name evidence="8" type="ORF">ACFQZP_02885</name>
</gene>
<comment type="cofactor">
    <cofactor evidence="1">
        <name>a divalent metal cation</name>
        <dbReference type="ChEBI" id="CHEBI:60240"/>
    </cofactor>
</comment>
<dbReference type="NCBIfam" id="TIGR01928">
    <property type="entry name" value="menC_lowGC_arch"/>
    <property type="match status" value="1"/>
</dbReference>
<organism evidence="8 9">
    <name type="scientific">Streptomyces lutosisoli</name>
    <dbReference type="NCBI Taxonomy" id="2665721"/>
    <lineage>
        <taxon>Bacteria</taxon>
        <taxon>Bacillati</taxon>
        <taxon>Actinomycetota</taxon>
        <taxon>Actinomycetes</taxon>
        <taxon>Kitasatosporales</taxon>
        <taxon>Streptomycetaceae</taxon>
        <taxon>Streptomyces</taxon>
    </lineage>
</organism>
<dbReference type="Gene3D" id="3.30.390.10">
    <property type="entry name" value="Enolase-like, N-terminal domain"/>
    <property type="match status" value="1"/>
</dbReference>
<dbReference type="SFLD" id="SFLDS00001">
    <property type="entry name" value="Enolase"/>
    <property type="match status" value="1"/>
</dbReference>
<evidence type="ECO:0000256" key="4">
    <source>
        <dbReference type="ARBA" id="ARBA00023239"/>
    </source>
</evidence>
<proteinExistence type="predicted"/>
<feature type="domain" description="Mandelate racemase/muconate lactonizing enzyme C-terminal" evidence="7">
    <location>
        <begin position="142"/>
        <end position="235"/>
    </location>
</feature>
<dbReference type="SUPFAM" id="SSF54826">
    <property type="entry name" value="Enolase N-terminal domain-like"/>
    <property type="match status" value="1"/>
</dbReference>
<dbReference type="InterPro" id="IPR036849">
    <property type="entry name" value="Enolase-like_C_sf"/>
</dbReference>
<dbReference type="SUPFAM" id="SSF51604">
    <property type="entry name" value="Enolase C-terminal domain-like"/>
    <property type="match status" value="1"/>
</dbReference>
<evidence type="ECO:0000256" key="2">
    <source>
        <dbReference type="ARBA" id="ARBA00022723"/>
    </source>
</evidence>
<accession>A0ABW2VC79</accession>
<dbReference type="RefSeq" id="WP_381252435.1">
    <property type="nucleotide sequence ID" value="NZ_JBHTBI010000008.1"/>
</dbReference>
<dbReference type="SMART" id="SM00922">
    <property type="entry name" value="MR_MLE"/>
    <property type="match status" value="1"/>
</dbReference>
<sequence length="369" mass="39504">MKIEHIELVHIRLPLVGAFRTSFGTDTVRDTFLLRVVTDTGEGWGEFAGDPDPLYCPEFAASAELVLRDHLIPRVTALGEVTAARIGPAVEAVKGHPLAKAVLETAVLDAELRSYGMSFGTHLGAVKDRVPSGVSVGIMDSIGELLSAVEGYLAEGYLRIKLKIEPGWDVEPVRAVRDAFGDEVMLQVDANTAYRLSDAEHLRRLDEFALALIEQPLDEDDLRGHAELAKVVGTPLCLDESITSARGAAAALALGACRIINIKPARVGGYLEARRIHDVARAQGVPVWCGGMLETGVGRSANLALAALPGFVLPGDTSASSRYYAEDLTEPFVLDDGHLTVPTGPGSGATILPDVLRRVTVARRDLYRA</sequence>
<dbReference type="PANTHER" id="PTHR48073:SF5">
    <property type="entry name" value="O-SUCCINYLBENZOATE SYNTHASE"/>
    <property type="match status" value="1"/>
</dbReference>
<dbReference type="SFLD" id="SFLDF00009">
    <property type="entry name" value="o-succinylbenzoate_synthase"/>
    <property type="match status" value="1"/>
</dbReference>
<dbReference type="InterPro" id="IPR013342">
    <property type="entry name" value="Mandelate_racemase_C"/>
</dbReference>
<dbReference type="GO" id="GO:0043748">
    <property type="term" value="F:O-succinylbenzoate synthase activity"/>
    <property type="evidence" value="ECO:0007669"/>
    <property type="project" value="UniProtKB-EC"/>
</dbReference>
<dbReference type="Pfam" id="PF13378">
    <property type="entry name" value="MR_MLE_C"/>
    <property type="match status" value="1"/>
</dbReference>
<evidence type="ECO:0000313" key="8">
    <source>
        <dbReference type="EMBL" id="MFD0280631.1"/>
    </source>
</evidence>
<dbReference type="Gene3D" id="3.20.20.120">
    <property type="entry name" value="Enolase-like C-terminal domain"/>
    <property type="match status" value="1"/>
</dbReference>
<comment type="caution">
    <text evidence="8">The sequence shown here is derived from an EMBL/GenBank/DDBJ whole genome shotgun (WGS) entry which is preliminary data.</text>
</comment>
<evidence type="ECO:0000313" key="9">
    <source>
        <dbReference type="Proteomes" id="UP001596957"/>
    </source>
</evidence>
<dbReference type="InterPro" id="IPR010197">
    <property type="entry name" value="OSBS/NAAAR"/>
</dbReference>
<dbReference type="Proteomes" id="UP001596957">
    <property type="component" value="Unassembled WGS sequence"/>
</dbReference>
<dbReference type="PANTHER" id="PTHR48073">
    <property type="entry name" value="O-SUCCINYLBENZOATE SYNTHASE-RELATED"/>
    <property type="match status" value="1"/>
</dbReference>
<dbReference type="EC" id="4.2.1.113" evidence="5 6"/>
<evidence type="ECO:0000256" key="6">
    <source>
        <dbReference type="NCBIfam" id="TIGR01928"/>
    </source>
</evidence>
<keyword evidence="3" id="KW-0460">Magnesium</keyword>
<keyword evidence="2" id="KW-0479">Metal-binding</keyword>
<evidence type="ECO:0000256" key="5">
    <source>
        <dbReference type="ARBA" id="ARBA00029491"/>
    </source>
</evidence>
<keyword evidence="9" id="KW-1185">Reference proteome</keyword>
<name>A0ABW2VC79_9ACTN</name>
<evidence type="ECO:0000256" key="3">
    <source>
        <dbReference type="ARBA" id="ARBA00022842"/>
    </source>
</evidence>
<keyword evidence="4 8" id="KW-0456">Lyase</keyword>
<dbReference type="EMBL" id="JBHTEC010000001">
    <property type="protein sequence ID" value="MFD0280631.1"/>
    <property type="molecule type" value="Genomic_DNA"/>
</dbReference>
<dbReference type="CDD" id="cd03317">
    <property type="entry name" value="NAAAR"/>
    <property type="match status" value="1"/>
</dbReference>
<protein>
    <recommendedName>
        <fullName evidence="5 6">o-succinylbenzoate synthase</fullName>
        <ecNumber evidence="5 6">4.2.1.113</ecNumber>
    </recommendedName>
</protein>
<reference evidence="9" key="1">
    <citation type="journal article" date="2019" name="Int. J. Syst. Evol. Microbiol.">
        <title>The Global Catalogue of Microorganisms (GCM) 10K type strain sequencing project: providing services to taxonomists for standard genome sequencing and annotation.</title>
        <authorList>
            <consortium name="The Broad Institute Genomics Platform"/>
            <consortium name="The Broad Institute Genome Sequencing Center for Infectious Disease"/>
            <person name="Wu L."/>
            <person name="Ma J."/>
        </authorList>
    </citation>
    <scope>NUCLEOTIDE SEQUENCE [LARGE SCALE GENOMIC DNA]</scope>
    <source>
        <strain evidence="9">CGMCC 4.7198</strain>
    </source>
</reference>